<accession>A0A1G7JNJ9</accession>
<evidence type="ECO:0008006" key="3">
    <source>
        <dbReference type="Google" id="ProtNLM"/>
    </source>
</evidence>
<dbReference type="Proteomes" id="UP000199321">
    <property type="component" value="Unassembled WGS sequence"/>
</dbReference>
<dbReference type="OrthoDB" id="9801773at2"/>
<proteinExistence type="predicted"/>
<keyword evidence="2" id="KW-1185">Reference proteome</keyword>
<dbReference type="Gene3D" id="3.30.530.20">
    <property type="match status" value="1"/>
</dbReference>
<dbReference type="EMBL" id="FNBA01000020">
    <property type="protein sequence ID" value="SDF26517.1"/>
    <property type="molecule type" value="Genomic_DNA"/>
</dbReference>
<dbReference type="CDD" id="cd07820">
    <property type="entry name" value="SRPBCC_3"/>
    <property type="match status" value="1"/>
</dbReference>
<protein>
    <recommendedName>
        <fullName evidence="3">Ligand-binding SRPBCC domain-containing protein</fullName>
    </recommendedName>
</protein>
<evidence type="ECO:0000313" key="1">
    <source>
        <dbReference type="EMBL" id="SDF26517.1"/>
    </source>
</evidence>
<dbReference type="AlphaFoldDB" id="A0A1G7JNJ9"/>
<dbReference type="RefSeq" id="WP_093145510.1">
    <property type="nucleotide sequence ID" value="NZ_BMWO01000025.1"/>
</dbReference>
<organism evidence="1 2">
    <name type="scientific">Ulvibacter litoralis</name>
    <dbReference type="NCBI Taxonomy" id="227084"/>
    <lineage>
        <taxon>Bacteria</taxon>
        <taxon>Pseudomonadati</taxon>
        <taxon>Bacteroidota</taxon>
        <taxon>Flavobacteriia</taxon>
        <taxon>Flavobacteriales</taxon>
        <taxon>Flavobacteriaceae</taxon>
        <taxon>Ulvibacter</taxon>
    </lineage>
</organism>
<sequence length="162" mass="18756">MPRIELKTEINADKKIVFDLSRSIDLHKISTEHTNETAIAGKTSGLIDLNETVTWRAKHFGIYQNLTSQITEFDSPVYFADEMVSGAFKNFKHEHHFESLNDSTLMTDYFVYQSPFGFLGKIADKLFLQSYMTDLLAKRNKMIKEFAESDKWKEILTSEQDT</sequence>
<reference evidence="1 2" key="1">
    <citation type="submission" date="2016-10" db="EMBL/GenBank/DDBJ databases">
        <authorList>
            <person name="de Groot N.N."/>
        </authorList>
    </citation>
    <scope>NUCLEOTIDE SEQUENCE [LARGE SCALE GENOMIC DNA]</scope>
    <source>
        <strain evidence="1 2">DSM 16195</strain>
    </source>
</reference>
<name>A0A1G7JNJ9_9FLAO</name>
<gene>
    <name evidence="1" type="ORF">SAMN05421855_12010</name>
</gene>
<dbReference type="InterPro" id="IPR023393">
    <property type="entry name" value="START-like_dom_sf"/>
</dbReference>
<dbReference type="SUPFAM" id="SSF55961">
    <property type="entry name" value="Bet v1-like"/>
    <property type="match status" value="1"/>
</dbReference>
<evidence type="ECO:0000313" key="2">
    <source>
        <dbReference type="Proteomes" id="UP000199321"/>
    </source>
</evidence>